<keyword evidence="2" id="KW-1185">Reference proteome</keyword>
<dbReference type="AlphaFoldDB" id="A0A5C5WSY2"/>
<sequence length="32" mass="3687">MPARDALVSFTCHNEEALLIAIFQSLDQRLRK</sequence>
<comment type="caution">
    <text evidence="1">The sequence shown here is derived from an EMBL/GenBank/DDBJ whole genome shotgun (WGS) entry which is preliminary data.</text>
</comment>
<evidence type="ECO:0000313" key="1">
    <source>
        <dbReference type="EMBL" id="TWT54034.1"/>
    </source>
</evidence>
<dbReference type="Proteomes" id="UP000316598">
    <property type="component" value="Unassembled WGS sequence"/>
</dbReference>
<protein>
    <submittedName>
        <fullName evidence="1">Uncharacterized protein</fullName>
    </submittedName>
</protein>
<name>A0A5C5WSY2_9BACT</name>
<organism evidence="1 2">
    <name type="scientific">Rubripirellula amarantea</name>
    <dbReference type="NCBI Taxonomy" id="2527999"/>
    <lineage>
        <taxon>Bacteria</taxon>
        <taxon>Pseudomonadati</taxon>
        <taxon>Planctomycetota</taxon>
        <taxon>Planctomycetia</taxon>
        <taxon>Pirellulales</taxon>
        <taxon>Pirellulaceae</taxon>
        <taxon>Rubripirellula</taxon>
    </lineage>
</organism>
<proteinExistence type="predicted"/>
<evidence type="ECO:0000313" key="2">
    <source>
        <dbReference type="Proteomes" id="UP000316598"/>
    </source>
</evidence>
<gene>
    <name evidence="1" type="ORF">Pla22_16690</name>
</gene>
<reference evidence="1 2" key="1">
    <citation type="submission" date="2019-02" db="EMBL/GenBank/DDBJ databases">
        <title>Deep-cultivation of Planctomycetes and their phenomic and genomic characterization uncovers novel biology.</title>
        <authorList>
            <person name="Wiegand S."/>
            <person name="Jogler M."/>
            <person name="Boedeker C."/>
            <person name="Pinto D."/>
            <person name="Vollmers J."/>
            <person name="Rivas-Marin E."/>
            <person name="Kohn T."/>
            <person name="Peeters S.H."/>
            <person name="Heuer A."/>
            <person name="Rast P."/>
            <person name="Oberbeckmann S."/>
            <person name="Bunk B."/>
            <person name="Jeske O."/>
            <person name="Meyerdierks A."/>
            <person name="Storesund J.E."/>
            <person name="Kallscheuer N."/>
            <person name="Luecker S."/>
            <person name="Lage O.M."/>
            <person name="Pohl T."/>
            <person name="Merkel B.J."/>
            <person name="Hornburger P."/>
            <person name="Mueller R.-W."/>
            <person name="Bruemmer F."/>
            <person name="Labrenz M."/>
            <person name="Spormann A.M."/>
            <person name="Op Den Camp H."/>
            <person name="Overmann J."/>
            <person name="Amann R."/>
            <person name="Jetten M.S.M."/>
            <person name="Mascher T."/>
            <person name="Medema M.H."/>
            <person name="Devos D.P."/>
            <person name="Kaster A.-K."/>
            <person name="Ovreas L."/>
            <person name="Rohde M."/>
            <person name="Galperin M.Y."/>
            <person name="Jogler C."/>
        </authorList>
    </citation>
    <scope>NUCLEOTIDE SEQUENCE [LARGE SCALE GENOMIC DNA]</scope>
    <source>
        <strain evidence="1 2">Pla22</strain>
    </source>
</reference>
<accession>A0A5C5WSY2</accession>
<dbReference type="EMBL" id="SJPI01000001">
    <property type="protein sequence ID" value="TWT54034.1"/>
    <property type="molecule type" value="Genomic_DNA"/>
</dbReference>